<dbReference type="EMBL" id="JAKXMK010000028">
    <property type="protein sequence ID" value="MCH6169783.1"/>
    <property type="molecule type" value="Genomic_DNA"/>
</dbReference>
<dbReference type="InterPro" id="IPR024775">
    <property type="entry name" value="DinB-like"/>
</dbReference>
<evidence type="ECO:0000313" key="3">
    <source>
        <dbReference type="Proteomes" id="UP001299970"/>
    </source>
</evidence>
<dbReference type="Gene3D" id="1.20.120.450">
    <property type="entry name" value="dinb family like domain"/>
    <property type="match status" value="1"/>
</dbReference>
<keyword evidence="3" id="KW-1185">Reference proteome</keyword>
<reference evidence="2 3" key="1">
    <citation type="submission" date="2022-03" db="EMBL/GenBank/DDBJ databases">
        <title>Pseudonocardia alaer sp. nov., a novel actinomycete isolated from reed forest soil.</title>
        <authorList>
            <person name="Wang L."/>
        </authorList>
    </citation>
    <scope>NUCLEOTIDE SEQUENCE [LARGE SCALE GENOMIC DNA]</scope>
    <source>
        <strain evidence="2 3">Y-16303</strain>
    </source>
</reference>
<organism evidence="2 3">
    <name type="scientific">Pseudonocardia alaniniphila</name>
    <dbReference type="NCBI Taxonomy" id="75291"/>
    <lineage>
        <taxon>Bacteria</taxon>
        <taxon>Bacillati</taxon>
        <taxon>Actinomycetota</taxon>
        <taxon>Actinomycetes</taxon>
        <taxon>Pseudonocardiales</taxon>
        <taxon>Pseudonocardiaceae</taxon>
        <taxon>Pseudonocardia</taxon>
    </lineage>
</organism>
<dbReference type="Pfam" id="PF12867">
    <property type="entry name" value="DinB_2"/>
    <property type="match status" value="1"/>
</dbReference>
<protein>
    <submittedName>
        <fullName evidence="2">DinB family protein</fullName>
    </submittedName>
</protein>
<dbReference type="SUPFAM" id="SSF109854">
    <property type="entry name" value="DinB/YfiT-like putative metalloenzymes"/>
    <property type="match status" value="1"/>
</dbReference>
<feature type="domain" description="DinB-like" evidence="1">
    <location>
        <begin position="12"/>
        <end position="163"/>
    </location>
</feature>
<accession>A0ABS9TN03</accession>
<dbReference type="InterPro" id="IPR034660">
    <property type="entry name" value="DinB/YfiT-like"/>
</dbReference>
<proteinExistence type="predicted"/>
<comment type="caution">
    <text evidence="2">The sequence shown here is derived from an EMBL/GenBank/DDBJ whole genome shotgun (WGS) entry which is preliminary data.</text>
</comment>
<gene>
    <name evidence="2" type="ORF">MMF94_29125</name>
</gene>
<evidence type="ECO:0000259" key="1">
    <source>
        <dbReference type="Pfam" id="PF12867"/>
    </source>
</evidence>
<sequence length="174" mass="20167">MPLSRSDLLQSQFDLTWSLLEYHLDRLEGEDFLWEPAALCWTVRPTADGSWAPDWEDSEPEPTPVPTIGWITWHIGWWWTVTIDHARGRYPRDRTEISWPGDGEKTTAWLRYLRTEWSAVLDGFSDADLDKAAPFPWTDEPERTVADMVAWVNVELTKNTAEIGQLRLLRAARA</sequence>
<dbReference type="Proteomes" id="UP001299970">
    <property type="component" value="Unassembled WGS sequence"/>
</dbReference>
<name>A0ABS9TN03_9PSEU</name>
<evidence type="ECO:0000313" key="2">
    <source>
        <dbReference type="EMBL" id="MCH6169783.1"/>
    </source>
</evidence>